<dbReference type="PANTHER" id="PTHR43390">
    <property type="entry name" value="SIGNAL PEPTIDASE I"/>
    <property type="match status" value="1"/>
</dbReference>
<dbReference type="PANTHER" id="PTHR43390:SF1">
    <property type="entry name" value="CHLOROPLAST PROCESSING PEPTIDASE"/>
    <property type="match status" value="1"/>
</dbReference>
<keyword evidence="7" id="KW-0812">Transmembrane</keyword>
<evidence type="ECO:0000256" key="1">
    <source>
        <dbReference type="ARBA" id="ARBA00000677"/>
    </source>
</evidence>
<evidence type="ECO:0000256" key="2">
    <source>
        <dbReference type="ARBA" id="ARBA00004401"/>
    </source>
</evidence>
<dbReference type="Proteomes" id="UP000278804">
    <property type="component" value="Chromosome"/>
</dbReference>
<dbReference type="GO" id="GO:0006465">
    <property type="term" value="P:signal peptide processing"/>
    <property type="evidence" value="ECO:0007669"/>
    <property type="project" value="InterPro"/>
</dbReference>
<evidence type="ECO:0000256" key="5">
    <source>
        <dbReference type="ARBA" id="ARBA00022801"/>
    </source>
</evidence>
<keyword evidence="7" id="KW-0645">Protease</keyword>
<feature type="active site" evidence="6">
    <location>
        <position position="43"/>
    </location>
</feature>
<evidence type="ECO:0000259" key="8">
    <source>
        <dbReference type="Pfam" id="PF10502"/>
    </source>
</evidence>
<reference evidence="9 10" key="1">
    <citation type="journal article" date="2020" name="Int. J. Syst. Evol. Microbiol.">
        <title>Description of Erysipelothrix piscisicarius sp. nov., an emergent fish pathogen, and assessment of virulence using a tiger barb (Puntigrus tetrazona) infection model.</title>
        <authorList>
            <person name="Pomaranski E.K."/>
            <person name="Griffin M.J."/>
            <person name="Camus A.C."/>
            <person name="Armwood A.R."/>
            <person name="Shelley J."/>
            <person name="Waldbieser G.C."/>
            <person name="LaFrentz B.R."/>
            <person name="Garcia J.C."/>
            <person name="Yanong R."/>
            <person name="Soto E."/>
        </authorList>
    </citation>
    <scope>NUCLEOTIDE SEQUENCE [LARGE SCALE GENOMIC DNA]</scope>
    <source>
        <strain evidence="9 10">15TAL0474</strain>
    </source>
</reference>
<dbReference type="GO" id="GO:0004252">
    <property type="term" value="F:serine-type endopeptidase activity"/>
    <property type="evidence" value="ECO:0007669"/>
    <property type="project" value="InterPro"/>
</dbReference>
<dbReference type="GO" id="GO:0009003">
    <property type="term" value="F:signal peptidase activity"/>
    <property type="evidence" value="ECO:0007669"/>
    <property type="project" value="UniProtKB-EC"/>
</dbReference>
<gene>
    <name evidence="9" type="primary">lepB</name>
    <name evidence="9" type="ORF">EEI45_07240</name>
</gene>
<dbReference type="InterPro" id="IPR000223">
    <property type="entry name" value="Pept_S26A_signal_pept_1"/>
</dbReference>
<evidence type="ECO:0000256" key="4">
    <source>
        <dbReference type="ARBA" id="ARBA00013208"/>
    </source>
</evidence>
<dbReference type="SUPFAM" id="SSF51306">
    <property type="entry name" value="LexA/Signal peptidase"/>
    <property type="match status" value="1"/>
</dbReference>
<dbReference type="GO" id="GO:0005886">
    <property type="term" value="C:plasma membrane"/>
    <property type="evidence" value="ECO:0007669"/>
    <property type="project" value="UniProtKB-SubCell"/>
</dbReference>
<dbReference type="KEGG" id="eri:EEI45_07240"/>
<keyword evidence="5 7" id="KW-0378">Hydrolase</keyword>
<organism evidence="9 10">
    <name type="scientific">Erysipelothrix piscisicarius</name>
    <dbReference type="NCBI Taxonomy" id="2485784"/>
    <lineage>
        <taxon>Bacteria</taxon>
        <taxon>Bacillati</taxon>
        <taxon>Bacillota</taxon>
        <taxon>Erysipelotrichia</taxon>
        <taxon>Erysipelotrichales</taxon>
        <taxon>Erysipelotrichaceae</taxon>
        <taxon>Erysipelothrix</taxon>
    </lineage>
</organism>
<dbReference type="InterPro" id="IPR036286">
    <property type="entry name" value="LexA/Signal_pep-like_sf"/>
</dbReference>
<dbReference type="Pfam" id="PF10502">
    <property type="entry name" value="Peptidase_S26"/>
    <property type="match status" value="1"/>
</dbReference>
<dbReference type="EMBL" id="CP034234">
    <property type="protein sequence ID" value="AZK44550.1"/>
    <property type="molecule type" value="Genomic_DNA"/>
</dbReference>
<dbReference type="PROSITE" id="PS00761">
    <property type="entry name" value="SPASE_I_3"/>
    <property type="match status" value="1"/>
</dbReference>
<dbReference type="InterPro" id="IPR019533">
    <property type="entry name" value="Peptidase_S26"/>
</dbReference>
<dbReference type="RefSeq" id="WP_125164714.1">
    <property type="nucleotide sequence ID" value="NZ_CP034234.1"/>
</dbReference>
<dbReference type="CDD" id="cd06530">
    <property type="entry name" value="S26_SPase_I"/>
    <property type="match status" value="1"/>
</dbReference>
<feature type="active site" evidence="6">
    <location>
        <position position="85"/>
    </location>
</feature>
<name>A0A3Q8S332_9FIRM</name>
<dbReference type="PROSITE" id="PS00760">
    <property type="entry name" value="SPASE_I_2"/>
    <property type="match status" value="1"/>
</dbReference>
<evidence type="ECO:0000313" key="10">
    <source>
        <dbReference type="Proteomes" id="UP000278804"/>
    </source>
</evidence>
<protein>
    <recommendedName>
        <fullName evidence="4 7">Signal peptidase I</fullName>
        <ecNumber evidence="4 7">3.4.21.89</ecNumber>
    </recommendedName>
</protein>
<dbReference type="Gene3D" id="2.10.109.10">
    <property type="entry name" value="Umud Fragment, subunit A"/>
    <property type="match status" value="1"/>
</dbReference>
<evidence type="ECO:0000256" key="7">
    <source>
        <dbReference type="RuleBase" id="RU362042"/>
    </source>
</evidence>
<keyword evidence="10" id="KW-1185">Reference proteome</keyword>
<dbReference type="PRINTS" id="PR00727">
    <property type="entry name" value="LEADERPTASE"/>
</dbReference>
<evidence type="ECO:0000256" key="3">
    <source>
        <dbReference type="ARBA" id="ARBA00009370"/>
    </source>
</evidence>
<feature type="transmembrane region" description="Helical" evidence="7">
    <location>
        <begin position="15"/>
        <end position="34"/>
    </location>
</feature>
<accession>A0A3Q8S332</accession>
<dbReference type="EC" id="3.4.21.89" evidence="4 7"/>
<comment type="similarity">
    <text evidence="3 7">Belongs to the peptidase S26 family.</text>
</comment>
<dbReference type="InterPro" id="IPR019757">
    <property type="entry name" value="Pept_S26A_signal_pept_1_Lys-AS"/>
</dbReference>
<comment type="catalytic activity">
    <reaction evidence="1 7">
        <text>Cleavage of hydrophobic, N-terminal signal or leader sequences from secreted and periplasmic proteins.</text>
        <dbReference type="EC" id="3.4.21.89"/>
    </reaction>
</comment>
<keyword evidence="7" id="KW-1133">Transmembrane helix</keyword>
<dbReference type="NCBIfam" id="TIGR02227">
    <property type="entry name" value="sigpep_I_bact"/>
    <property type="match status" value="1"/>
</dbReference>
<dbReference type="InterPro" id="IPR019758">
    <property type="entry name" value="Pept_S26A_signal_pept_1_CS"/>
</dbReference>
<sequence>MNKGDDKFLIAVKDFIKSMVISLVLVILVTQFIARPVRVEGLSMYPSLNDKELGFSNILSMKMKDPERFDVLVLYLDSQKKHIVKRVIGLPGEVVEIRDEKLYIDGKEVEQPFLDTDYVREMTSTGKEFSRDFGPITVPEGEYFMLGDNRIRSSDSRDYGTFKREAIKSKDVFVFIPFNKIRTVGK</sequence>
<proteinExistence type="inferred from homology"/>
<evidence type="ECO:0000256" key="6">
    <source>
        <dbReference type="PIRSR" id="PIRSR600223-1"/>
    </source>
</evidence>
<dbReference type="AlphaFoldDB" id="A0A3Q8S332"/>
<evidence type="ECO:0000313" key="9">
    <source>
        <dbReference type="EMBL" id="AZK44550.1"/>
    </source>
</evidence>
<keyword evidence="7" id="KW-0472">Membrane</keyword>
<comment type="subcellular location">
    <subcellularLocation>
        <location evidence="2">Cell membrane</location>
        <topology evidence="2">Single-pass type II membrane protein</topology>
    </subcellularLocation>
    <subcellularLocation>
        <location evidence="7">Membrane</location>
        <topology evidence="7">Single-pass type II membrane protein</topology>
    </subcellularLocation>
</comment>
<feature type="domain" description="Peptidase S26" evidence="8">
    <location>
        <begin position="13"/>
        <end position="175"/>
    </location>
</feature>